<dbReference type="RefSeq" id="WP_119335802.1">
    <property type="nucleotide sequence ID" value="NZ_AP018558.1"/>
</dbReference>
<proteinExistence type="predicted"/>
<dbReference type="InterPro" id="IPR028098">
    <property type="entry name" value="Glyco_trans_4-like_N"/>
</dbReference>
<reference evidence="2 3" key="1">
    <citation type="submission" date="2018-04" db="EMBL/GenBank/DDBJ databases">
        <title>Complete genome sequence of Hydrogenophilus thermoluteolus TH-1.</title>
        <authorList>
            <person name="Arai H."/>
        </authorList>
    </citation>
    <scope>NUCLEOTIDE SEQUENCE [LARGE SCALE GENOMIC DNA]</scope>
    <source>
        <strain evidence="2 3">TH-1</strain>
    </source>
</reference>
<accession>A0A2Z6E005</accession>
<keyword evidence="2" id="KW-0808">Transferase</keyword>
<dbReference type="EMBL" id="AP018558">
    <property type="protein sequence ID" value="BBD78146.1"/>
    <property type="molecule type" value="Genomic_DNA"/>
</dbReference>
<dbReference type="SUPFAM" id="SSF53756">
    <property type="entry name" value="UDP-Glycosyltransferase/glycogen phosphorylase"/>
    <property type="match status" value="1"/>
</dbReference>
<feature type="domain" description="Glycosyltransferase subfamily 4-like N-terminal" evidence="1">
    <location>
        <begin position="23"/>
        <end position="201"/>
    </location>
</feature>
<dbReference type="OrthoDB" id="9803091at2"/>
<gene>
    <name evidence="2" type="ORF">HPTL_1890</name>
</gene>
<dbReference type="KEGG" id="htl:HPTL_1890"/>
<dbReference type="Gene3D" id="3.40.50.2000">
    <property type="entry name" value="Glycogen Phosphorylase B"/>
    <property type="match status" value="2"/>
</dbReference>
<evidence type="ECO:0000313" key="2">
    <source>
        <dbReference type="EMBL" id="BBD78146.1"/>
    </source>
</evidence>
<dbReference type="Pfam" id="PF13439">
    <property type="entry name" value="Glyco_transf_4"/>
    <property type="match status" value="1"/>
</dbReference>
<dbReference type="Pfam" id="PF13692">
    <property type="entry name" value="Glyco_trans_1_4"/>
    <property type="match status" value="1"/>
</dbReference>
<dbReference type="InterPro" id="IPR050194">
    <property type="entry name" value="Glycosyltransferase_grp1"/>
</dbReference>
<dbReference type="GO" id="GO:0016757">
    <property type="term" value="F:glycosyltransferase activity"/>
    <property type="evidence" value="ECO:0007669"/>
    <property type="project" value="TreeGrafter"/>
</dbReference>
<name>A0A2Z6E005_HYDTE</name>
<evidence type="ECO:0000313" key="3">
    <source>
        <dbReference type="Proteomes" id="UP000262004"/>
    </source>
</evidence>
<organism evidence="2 3">
    <name type="scientific">Hydrogenophilus thermoluteolus</name>
    <name type="common">Pseudomonas hydrogenothermophila</name>
    <dbReference type="NCBI Taxonomy" id="297"/>
    <lineage>
        <taxon>Bacteria</taxon>
        <taxon>Pseudomonadati</taxon>
        <taxon>Pseudomonadota</taxon>
        <taxon>Hydrogenophilia</taxon>
        <taxon>Hydrogenophilales</taxon>
        <taxon>Hydrogenophilaceae</taxon>
        <taxon>Hydrogenophilus</taxon>
    </lineage>
</organism>
<sequence length="409" mass="46759">MDPKPNPTLRTLWYVHYQSSPTDGSAVHVAEFIAAFAALCAQSGVRFRVVAPPQRSRVPTTNETVWRKVRRALGRYYLRDLLLLWRQWQRSRQEGAQLDADRPDLVITRYDAETLSIHWACHKRGIPVVTEFNGIDRGELRGTYLDVKPLPWCDRLFSNCHAFALSAGALTVTGAIAAPLHRCNPDQKPITVNHNGVDTTRFHPEIDATPLRQQWQWPTETVVIGYSGSFIVWHRPQRLIEAWQRLRAAGHPVALLLIGRHDEAVARRLAELPAHERRWVVWTGHLPHDAIPQHLAAMDIAVLPHTQPYCSPLKLFEYMAMGKAVVAPDTAGVREVLTAEREGLLFDPDDDSTFFAALERLVRDAPLRHRLGDAARARVEREFTWTHNAERVWTTVQAAWQWHHQKARR</sequence>
<dbReference type="CDD" id="cd03801">
    <property type="entry name" value="GT4_PimA-like"/>
    <property type="match status" value="1"/>
</dbReference>
<dbReference type="PANTHER" id="PTHR45947">
    <property type="entry name" value="SULFOQUINOVOSYL TRANSFERASE SQD2"/>
    <property type="match status" value="1"/>
</dbReference>
<protein>
    <submittedName>
        <fullName evidence="2">Glycosyltransferase group 1 family protein</fullName>
    </submittedName>
</protein>
<dbReference type="Proteomes" id="UP000262004">
    <property type="component" value="Chromosome"/>
</dbReference>
<dbReference type="AlphaFoldDB" id="A0A2Z6E005"/>
<keyword evidence="3" id="KW-1185">Reference proteome</keyword>
<evidence type="ECO:0000259" key="1">
    <source>
        <dbReference type="Pfam" id="PF13439"/>
    </source>
</evidence>
<dbReference type="PANTHER" id="PTHR45947:SF3">
    <property type="entry name" value="SULFOQUINOVOSYL TRANSFERASE SQD2"/>
    <property type="match status" value="1"/>
</dbReference>